<proteinExistence type="predicted"/>
<dbReference type="Pfam" id="PF01381">
    <property type="entry name" value="HTH_3"/>
    <property type="match status" value="1"/>
</dbReference>
<accession>A0A7G9S2J0</accession>
<reference evidence="3 4" key="1">
    <citation type="submission" date="2020-08" db="EMBL/GenBank/DDBJ databases">
        <title>Genome sequence of Leucobacter denitrificans KACC 14055T.</title>
        <authorList>
            <person name="Hyun D.-W."/>
            <person name="Bae J.-W."/>
        </authorList>
    </citation>
    <scope>NUCLEOTIDE SEQUENCE [LARGE SCALE GENOMIC DNA]</scope>
    <source>
        <strain evidence="3 4">KACC 14055</strain>
    </source>
</reference>
<evidence type="ECO:0000313" key="4">
    <source>
        <dbReference type="Proteomes" id="UP000515934"/>
    </source>
</evidence>
<keyword evidence="4" id="KW-1185">Reference proteome</keyword>
<organism evidence="3 4">
    <name type="scientific">Leucobacter denitrificans</name>
    <dbReference type="NCBI Taxonomy" id="683042"/>
    <lineage>
        <taxon>Bacteria</taxon>
        <taxon>Bacillati</taxon>
        <taxon>Actinomycetota</taxon>
        <taxon>Actinomycetes</taxon>
        <taxon>Micrococcales</taxon>
        <taxon>Microbacteriaceae</taxon>
        <taxon>Leucobacter</taxon>
    </lineage>
</organism>
<dbReference type="GO" id="GO:0005829">
    <property type="term" value="C:cytosol"/>
    <property type="evidence" value="ECO:0007669"/>
    <property type="project" value="TreeGrafter"/>
</dbReference>
<dbReference type="AlphaFoldDB" id="A0A7G9S2J0"/>
<keyword evidence="1" id="KW-0238">DNA-binding</keyword>
<dbReference type="InterPro" id="IPR001387">
    <property type="entry name" value="Cro/C1-type_HTH"/>
</dbReference>
<gene>
    <name evidence="3" type="ORF">H9L06_07040</name>
</gene>
<evidence type="ECO:0000259" key="2">
    <source>
        <dbReference type="PROSITE" id="PS50943"/>
    </source>
</evidence>
<name>A0A7G9S2J0_9MICO</name>
<dbReference type="InterPro" id="IPR010982">
    <property type="entry name" value="Lambda_DNA-bd_dom_sf"/>
</dbReference>
<dbReference type="KEGG" id="ldn:H9L06_07040"/>
<sequence>MPGIHSSAARIIGERIRDARRALGISMDDLSELAEVSLTTIGKIERGTQSPTAETLVRIASALEIDAGSLISGLQAKDFGEREHAYTVKDFLRARRELSGRG</sequence>
<dbReference type="GO" id="GO:0003677">
    <property type="term" value="F:DNA binding"/>
    <property type="evidence" value="ECO:0007669"/>
    <property type="project" value="UniProtKB-KW"/>
</dbReference>
<evidence type="ECO:0000256" key="1">
    <source>
        <dbReference type="ARBA" id="ARBA00023125"/>
    </source>
</evidence>
<protein>
    <submittedName>
        <fullName evidence="3">Helix-turn-helix transcriptional regulator</fullName>
    </submittedName>
</protein>
<dbReference type="CDD" id="cd00093">
    <property type="entry name" value="HTH_XRE"/>
    <property type="match status" value="1"/>
</dbReference>
<dbReference type="Proteomes" id="UP000515934">
    <property type="component" value="Chromosome"/>
</dbReference>
<evidence type="ECO:0000313" key="3">
    <source>
        <dbReference type="EMBL" id="QNN62065.1"/>
    </source>
</evidence>
<dbReference type="PANTHER" id="PTHR46797:SF1">
    <property type="entry name" value="METHYLPHOSPHONATE SYNTHASE"/>
    <property type="match status" value="1"/>
</dbReference>
<feature type="domain" description="HTH cro/C1-type" evidence="2">
    <location>
        <begin position="16"/>
        <end position="70"/>
    </location>
</feature>
<dbReference type="SMART" id="SM00530">
    <property type="entry name" value="HTH_XRE"/>
    <property type="match status" value="1"/>
</dbReference>
<dbReference type="Gene3D" id="1.10.260.40">
    <property type="entry name" value="lambda repressor-like DNA-binding domains"/>
    <property type="match status" value="1"/>
</dbReference>
<dbReference type="RefSeq" id="WP_187554536.1">
    <property type="nucleotide sequence ID" value="NZ_CP060716.1"/>
</dbReference>
<dbReference type="PANTHER" id="PTHR46797">
    <property type="entry name" value="HTH-TYPE TRANSCRIPTIONAL REGULATOR"/>
    <property type="match status" value="1"/>
</dbReference>
<dbReference type="PROSITE" id="PS50943">
    <property type="entry name" value="HTH_CROC1"/>
    <property type="match status" value="1"/>
</dbReference>
<dbReference type="SUPFAM" id="SSF47413">
    <property type="entry name" value="lambda repressor-like DNA-binding domains"/>
    <property type="match status" value="1"/>
</dbReference>
<dbReference type="GO" id="GO:0003700">
    <property type="term" value="F:DNA-binding transcription factor activity"/>
    <property type="evidence" value="ECO:0007669"/>
    <property type="project" value="TreeGrafter"/>
</dbReference>
<dbReference type="InterPro" id="IPR050807">
    <property type="entry name" value="TransReg_Diox_bact_type"/>
</dbReference>
<dbReference type="EMBL" id="CP060716">
    <property type="protein sequence ID" value="QNN62065.1"/>
    <property type="molecule type" value="Genomic_DNA"/>
</dbReference>